<keyword evidence="2" id="KW-1185">Reference proteome</keyword>
<organism evidence="1 2">
    <name type="scientific">Steinernema carpocapsae</name>
    <name type="common">Entomopathogenic nematode</name>
    <dbReference type="NCBI Taxonomy" id="34508"/>
    <lineage>
        <taxon>Eukaryota</taxon>
        <taxon>Metazoa</taxon>
        <taxon>Ecdysozoa</taxon>
        <taxon>Nematoda</taxon>
        <taxon>Chromadorea</taxon>
        <taxon>Rhabditida</taxon>
        <taxon>Tylenchina</taxon>
        <taxon>Panagrolaimomorpha</taxon>
        <taxon>Strongyloidoidea</taxon>
        <taxon>Steinernematidae</taxon>
        <taxon>Steinernema</taxon>
    </lineage>
</organism>
<evidence type="ECO:0008006" key="3">
    <source>
        <dbReference type="Google" id="ProtNLM"/>
    </source>
</evidence>
<comment type="caution">
    <text evidence="1">The sequence shown here is derived from an EMBL/GenBank/DDBJ whole genome shotgun (WGS) entry which is preliminary data.</text>
</comment>
<name>A0A4U5LWP3_STECR</name>
<evidence type="ECO:0000313" key="2">
    <source>
        <dbReference type="Proteomes" id="UP000298663"/>
    </source>
</evidence>
<reference evidence="1 2" key="1">
    <citation type="journal article" date="2015" name="Genome Biol.">
        <title>Comparative genomics of Steinernema reveals deeply conserved gene regulatory networks.</title>
        <authorList>
            <person name="Dillman A.R."/>
            <person name="Macchietto M."/>
            <person name="Porter C.F."/>
            <person name="Rogers A."/>
            <person name="Williams B."/>
            <person name="Antoshechkin I."/>
            <person name="Lee M.M."/>
            <person name="Goodwin Z."/>
            <person name="Lu X."/>
            <person name="Lewis E.E."/>
            <person name="Goodrich-Blair H."/>
            <person name="Stock S.P."/>
            <person name="Adams B.J."/>
            <person name="Sternberg P.W."/>
            <person name="Mortazavi A."/>
        </authorList>
    </citation>
    <scope>NUCLEOTIDE SEQUENCE [LARGE SCALE GENOMIC DNA]</scope>
    <source>
        <strain evidence="1 2">ALL</strain>
    </source>
</reference>
<accession>A0A4U5LWP3</accession>
<dbReference type="EMBL" id="AZBU02000011">
    <property type="protein sequence ID" value="TKR60624.1"/>
    <property type="molecule type" value="Genomic_DNA"/>
</dbReference>
<reference evidence="1 2" key="2">
    <citation type="journal article" date="2019" name="G3 (Bethesda)">
        <title>Hybrid Assembly of the Genome of the Entomopathogenic Nematode Steinernema carpocapsae Identifies the X-Chromosome.</title>
        <authorList>
            <person name="Serra L."/>
            <person name="Macchietto M."/>
            <person name="Macias-Munoz A."/>
            <person name="McGill C.J."/>
            <person name="Rodriguez I.M."/>
            <person name="Rodriguez B."/>
            <person name="Murad R."/>
            <person name="Mortazavi A."/>
        </authorList>
    </citation>
    <scope>NUCLEOTIDE SEQUENCE [LARGE SCALE GENOMIC DNA]</scope>
    <source>
        <strain evidence="1 2">ALL</strain>
    </source>
</reference>
<proteinExistence type="predicted"/>
<dbReference type="SUPFAM" id="SSF56112">
    <property type="entry name" value="Protein kinase-like (PK-like)"/>
    <property type="match status" value="1"/>
</dbReference>
<evidence type="ECO:0000313" key="1">
    <source>
        <dbReference type="EMBL" id="TKR60624.1"/>
    </source>
</evidence>
<dbReference type="Proteomes" id="UP000298663">
    <property type="component" value="Unassembled WGS sequence"/>
</dbReference>
<dbReference type="OrthoDB" id="192887at2759"/>
<dbReference type="InterPro" id="IPR011009">
    <property type="entry name" value="Kinase-like_dom_sf"/>
</dbReference>
<dbReference type="STRING" id="34508.A0A4U5LWP3"/>
<protein>
    <recommendedName>
        <fullName evidence="3">Protein kinase domain-containing protein</fullName>
    </recommendedName>
</protein>
<sequence>MGGLPPNGHFRRLRRLKSGRVDFRVLLFLLSAAINRLSSSDSFEVPKLKPKMADQVVEIAAFDVPDKASVKLRLTNLALHSSGVFGNVYSGQMHSPVSKKVAIKKIWPENASTHKSLELLLLTRISREPHKNVVQMLFTYQSITEDKVCEAMVFDFLPATLASAIKDLGPPNTDLTDIKVYCLTASTTWPSDASFIEISSLR</sequence>
<dbReference type="AlphaFoldDB" id="A0A4U5LWP3"/>
<dbReference type="Gene3D" id="3.30.200.20">
    <property type="entry name" value="Phosphorylase Kinase, domain 1"/>
    <property type="match status" value="1"/>
</dbReference>
<gene>
    <name evidence="1" type="ORF">L596_027846</name>
</gene>